<dbReference type="PANTHER" id="PTHR31901:SF9">
    <property type="entry name" value="GH3 DOMAIN-CONTAINING PROTEIN"/>
    <property type="match status" value="1"/>
</dbReference>
<evidence type="ECO:0000313" key="4">
    <source>
        <dbReference type="Proteomes" id="UP000230750"/>
    </source>
</evidence>
<gene>
    <name evidence="3" type="ORF">BSL78_26422</name>
</gene>
<evidence type="ECO:0000313" key="3">
    <source>
        <dbReference type="EMBL" id="PIK36749.1"/>
    </source>
</evidence>
<evidence type="ECO:0000259" key="1">
    <source>
        <dbReference type="Pfam" id="PF23571"/>
    </source>
</evidence>
<proteinExistence type="predicted"/>
<dbReference type="InterPro" id="IPR004993">
    <property type="entry name" value="GH3"/>
</dbReference>
<dbReference type="GO" id="GO:0016881">
    <property type="term" value="F:acid-amino acid ligase activity"/>
    <property type="evidence" value="ECO:0007669"/>
    <property type="project" value="TreeGrafter"/>
</dbReference>
<organism evidence="3 4">
    <name type="scientific">Stichopus japonicus</name>
    <name type="common">Sea cucumber</name>
    <dbReference type="NCBI Taxonomy" id="307972"/>
    <lineage>
        <taxon>Eukaryota</taxon>
        <taxon>Metazoa</taxon>
        <taxon>Echinodermata</taxon>
        <taxon>Eleutherozoa</taxon>
        <taxon>Echinozoa</taxon>
        <taxon>Holothuroidea</taxon>
        <taxon>Aspidochirotacea</taxon>
        <taxon>Aspidochirotida</taxon>
        <taxon>Stichopodidae</taxon>
        <taxon>Apostichopus</taxon>
    </lineage>
</organism>
<feature type="domain" description="GH3 middle" evidence="1">
    <location>
        <begin position="224"/>
        <end position="294"/>
    </location>
</feature>
<dbReference type="OrthoDB" id="10004661at2759"/>
<dbReference type="InterPro" id="IPR055377">
    <property type="entry name" value="GH3_M"/>
</dbReference>
<dbReference type="AlphaFoldDB" id="A0A2G8JM14"/>
<dbReference type="Proteomes" id="UP000230750">
    <property type="component" value="Unassembled WGS sequence"/>
</dbReference>
<comment type="caution">
    <text evidence="3">The sequence shown here is derived from an EMBL/GenBank/DDBJ whole genome shotgun (WGS) entry which is preliminary data.</text>
</comment>
<reference evidence="3 4" key="1">
    <citation type="journal article" date="2017" name="PLoS Biol.">
        <title>The sea cucumber genome provides insights into morphological evolution and visceral regeneration.</title>
        <authorList>
            <person name="Zhang X."/>
            <person name="Sun L."/>
            <person name="Yuan J."/>
            <person name="Sun Y."/>
            <person name="Gao Y."/>
            <person name="Zhang L."/>
            <person name="Li S."/>
            <person name="Dai H."/>
            <person name="Hamel J.F."/>
            <person name="Liu C."/>
            <person name="Yu Y."/>
            <person name="Liu S."/>
            <person name="Lin W."/>
            <person name="Guo K."/>
            <person name="Jin S."/>
            <person name="Xu P."/>
            <person name="Storey K.B."/>
            <person name="Huan P."/>
            <person name="Zhang T."/>
            <person name="Zhou Y."/>
            <person name="Zhang J."/>
            <person name="Lin C."/>
            <person name="Li X."/>
            <person name="Xing L."/>
            <person name="Huo D."/>
            <person name="Sun M."/>
            <person name="Wang L."/>
            <person name="Mercier A."/>
            <person name="Li F."/>
            <person name="Yang H."/>
            <person name="Xiang J."/>
        </authorList>
    </citation>
    <scope>NUCLEOTIDE SEQUENCE [LARGE SCALE GENOMIC DNA]</scope>
    <source>
        <strain evidence="3">Shaxun</strain>
        <tissue evidence="3">Muscle</tissue>
    </source>
</reference>
<name>A0A2G8JM14_STIJA</name>
<dbReference type="EMBL" id="MRZV01001624">
    <property type="protein sequence ID" value="PIK36749.1"/>
    <property type="molecule type" value="Genomic_DNA"/>
</dbReference>
<dbReference type="Pfam" id="PF03321">
    <property type="entry name" value="GH3"/>
    <property type="match status" value="1"/>
</dbReference>
<dbReference type="InterPro" id="IPR055378">
    <property type="entry name" value="GH3_C"/>
</dbReference>
<dbReference type="Pfam" id="PF23572">
    <property type="entry name" value="GH3_C"/>
    <property type="match status" value="1"/>
</dbReference>
<evidence type="ECO:0000259" key="2">
    <source>
        <dbReference type="Pfam" id="PF23572"/>
    </source>
</evidence>
<sequence>MYNAHATTLRIQSEFFSNFQPLNKEFRIHCNSKIRESEAGITIAAGAAVDRRIKSLLIAYSTPPDGFLIENIQDAFYVHFLFALRERELGSTFAIFTSIIVDGFKYLEQHWPEMVEDIANGTINATLTLPASIREKLTKAMGEGDAERAAEVRRECERGQDGIMRRLWPTMQSITAIDNIGLRETLMQTVAKGIRVYSMLYGSSEALIGFNLNPIKEGYEEFVLNIRDVIFEFINEGDVYEDNPKTFLIDEVEIGKKYELVISQLWGLYRYRFGDVIQVTGFYQNCPKVKFLYRTATLLNLFGEKVDQVVITGSLTAALGNWQGVTLKHYSVTESTMVSAARANTDDKSKGAHYVFFLEMEGNDEDTSVRNIDTDKLSEQIDENIYNRHEFFRTFRDTNQISSCKVYLVKSNTFGKLKSFVLANTTASEVQFKMPKKLRTKEMTVLMLDNLL</sequence>
<protein>
    <submittedName>
        <fullName evidence="3">Putative indole-3-acetic acid-amido synthetase GH3.5</fullName>
    </submittedName>
</protein>
<feature type="domain" description="GH3 C-terminal" evidence="2">
    <location>
        <begin position="345"/>
        <end position="439"/>
    </location>
</feature>
<keyword evidence="4" id="KW-1185">Reference proteome</keyword>
<accession>A0A2G8JM14</accession>
<dbReference type="Pfam" id="PF23571">
    <property type="entry name" value="GH3_M"/>
    <property type="match status" value="1"/>
</dbReference>
<dbReference type="GO" id="GO:0005737">
    <property type="term" value="C:cytoplasm"/>
    <property type="evidence" value="ECO:0007669"/>
    <property type="project" value="TreeGrafter"/>
</dbReference>
<dbReference type="PANTHER" id="PTHR31901">
    <property type="entry name" value="GH3 DOMAIN-CONTAINING PROTEIN"/>
    <property type="match status" value="1"/>
</dbReference>